<dbReference type="AlphaFoldDB" id="A0AAD6J1J8"/>
<feature type="region of interest" description="Disordered" evidence="1">
    <location>
        <begin position="39"/>
        <end position="69"/>
    </location>
</feature>
<organism evidence="2 3">
    <name type="scientific">Drechslerella dactyloides</name>
    <name type="common">Nematode-trapping fungus</name>
    <name type="synonym">Arthrobotrys dactyloides</name>
    <dbReference type="NCBI Taxonomy" id="74499"/>
    <lineage>
        <taxon>Eukaryota</taxon>
        <taxon>Fungi</taxon>
        <taxon>Dikarya</taxon>
        <taxon>Ascomycota</taxon>
        <taxon>Pezizomycotina</taxon>
        <taxon>Orbiliomycetes</taxon>
        <taxon>Orbiliales</taxon>
        <taxon>Orbiliaceae</taxon>
        <taxon>Drechslerella</taxon>
    </lineage>
</organism>
<protein>
    <submittedName>
        <fullName evidence="2">Uncharacterized protein</fullName>
    </submittedName>
</protein>
<dbReference type="EMBL" id="JAQGDS010000005">
    <property type="protein sequence ID" value="KAJ6260352.1"/>
    <property type="molecule type" value="Genomic_DNA"/>
</dbReference>
<proteinExistence type="predicted"/>
<gene>
    <name evidence="2" type="ORF">Dda_4578</name>
</gene>
<sequence>MSTGTPFLKFSPLRRSAVSIPFSIMTMITLADMLIESSGKKGPSKRRVLPARSPAPTAQPAFDFPAAAA</sequence>
<reference evidence="2" key="1">
    <citation type="submission" date="2023-01" db="EMBL/GenBank/DDBJ databases">
        <title>The chitinases involved in constricting ring structure development in the nematode-trapping fungus Drechslerella dactyloides.</title>
        <authorList>
            <person name="Wang R."/>
            <person name="Zhang L."/>
            <person name="Tang P."/>
            <person name="Li S."/>
            <person name="Liang L."/>
        </authorList>
    </citation>
    <scope>NUCLEOTIDE SEQUENCE</scope>
    <source>
        <strain evidence="2">YMF1.00031</strain>
    </source>
</reference>
<keyword evidence="3" id="KW-1185">Reference proteome</keyword>
<accession>A0AAD6J1J8</accession>
<evidence type="ECO:0000313" key="3">
    <source>
        <dbReference type="Proteomes" id="UP001221413"/>
    </source>
</evidence>
<evidence type="ECO:0000313" key="2">
    <source>
        <dbReference type="EMBL" id="KAJ6260352.1"/>
    </source>
</evidence>
<comment type="caution">
    <text evidence="2">The sequence shown here is derived from an EMBL/GenBank/DDBJ whole genome shotgun (WGS) entry which is preliminary data.</text>
</comment>
<dbReference type="Proteomes" id="UP001221413">
    <property type="component" value="Unassembled WGS sequence"/>
</dbReference>
<evidence type="ECO:0000256" key="1">
    <source>
        <dbReference type="SAM" id="MobiDB-lite"/>
    </source>
</evidence>
<name>A0AAD6J1J8_DREDA</name>
<feature type="compositionally biased region" description="Low complexity" evidence="1">
    <location>
        <begin position="54"/>
        <end position="69"/>
    </location>
</feature>